<evidence type="ECO:0000313" key="2">
    <source>
        <dbReference type="Proteomes" id="UP001165367"/>
    </source>
</evidence>
<name>A0ABS9L005_9BACT</name>
<gene>
    <name evidence="1" type="ORF">LZZ85_26580</name>
</gene>
<organism evidence="1 2">
    <name type="scientific">Terrimonas ginsenosidimutans</name>
    <dbReference type="NCBI Taxonomy" id="2908004"/>
    <lineage>
        <taxon>Bacteria</taxon>
        <taxon>Pseudomonadati</taxon>
        <taxon>Bacteroidota</taxon>
        <taxon>Chitinophagia</taxon>
        <taxon>Chitinophagales</taxon>
        <taxon>Chitinophagaceae</taxon>
        <taxon>Terrimonas</taxon>
    </lineage>
</organism>
<proteinExistence type="predicted"/>
<dbReference type="InterPro" id="IPR036583">
    <property type="entry name" value="23S_rRNA_IVS_sf"/>
</dbReference>
<comment type="caution">
    <text evidence="1">The sequence shown here is derived from an EMBL/GenBank/DDBJ whole genome shotgun (WGS) entry which is preliminary data.</text>
</comment>
<keyword evidence="2" id="KW-1185">Reference proteome</keyword>
<dbReference type="PANTHER" id="PTHR38471:SF2">
    <property type="entry name" value="FOUR HELIX BUNDLE PROTEIN"/>
    <property type="match status" value="1"/>
</dbReference>
<dbReference type="NCBIfam" id="TIGR02436">
    <property type="entry name" value="four helix bundle protein"/>
    <property type="match status" value="1"/>
</dbReference>
<reference evidence="1" key="1">
    <citation type="submission" date="2022-01" db="EMBL/GenBank/DDBJ databases">
        <authorList>
            <person name="Jo J.-H."/>
            <person name="Im W.-T."/>
        </authorList>
    </citation>
    <scope>NUCLEOTIDE SEQUENCE</scope>
    <source>
        <strain evidence="1">NA20</strain>
    </source>
</reference>
<dbReference type="Gene3D" id="1.20.1440.60">
    <property type="entry name" value="23S rRNA-intervening sequence"/>
    <property type="match status" value="1"/>
</dbReference>
<dbReference type="Pfam" id="PF05635">
    <property type="entry name" value="23S_rRNA_IVP"/>
    <property type="match status" value="1"/>
</dbReference>
<accession>A0ABS9L005</accession>
<dbReference type="Proteomes" id="UP001165367">
    <property type="component" value="Unassembled WGS sequence"/>
</dbReference>
<sequence>MDYKQLDAWKQSMHLVKNIYELTNSFPKEELYGIISQIRRSAISVPSNIAEGIGRNHKKDTVQFLHIARGSLYELETLFSIASMLNMMPDTKANETSGSITRNLKLLNGLIRYFEKI</sequence>
<evidence type="ECO:0000313" key="1">
    <source>
        <dbReference type="EMBL" id="MCG2617896.1"/>
    </source>
</evidence>
<dbReference type="RefSeq" id="WP_237876820.1">
    <property type="nucleotide sequence ID" value="NZ_JAKLTR010000027.1"/>
</dbReference>
<dbReference type="CDD" id="cd16377">
    <property type="entry name" value="23S_rRNA_IVP_like"/>
    <property type="match status" value="1"/>
</dbReference>
<dbReference type="SUPFAM" id="SSF158446">
    <property type="entry name" value="IVS-encoded protein-like"/>
    <property type="match status" value="1"/>
</dbReference>
<protein>
    <submittedName>
        <fullName evidence="1">Four helix bundle protein</fullName>
    </submittedName>
</protein>
<dbReference type="PANTHER" id="PTHR38471">
    <property type="entry name" value="FOUR HELIX BUNDLE PROTEIN"/>
    <property type="match status" value="1"/>
</dbReference>
<dbReference type="InterPro" id="IPR012657">
    <property type="entry name" value="23S_rRNA-intervening_sequence"/>
</dbReference>
<dbReference type="EMBL" id="JAKLTR010000027">
    <property type="protein sequence ID" value="MCG2617896.1"/>
    <property type="molecule type" value="Genomic_DNA"/>
</dbReference>